<sequence>MLQRLKQAIKNDLIAGLLVVIPLATTIWLSFTVSTWVINLFTRVPKQLNPFKTWHPLLLDLLNFFIGITVPLVGILLIGLMARNFVGRWFLETGENILKRIPLAGSVYKVLQQLLETLLRDSRNRFRRVVLVEYPRTGLWSLGFVTGNVSGTLQENFNQAMLSLFIPTSPNPTTGWYTLVSEEDVIDLDISIEDAFKIIISGGIVIPDSFNGKSRGTGAIARPEAESVDVLPPKPPLSPNSLSPGMS</sequence>
<dbReference type="Pfam" id="PF04367">
    <property type="entry name" value="DUF502"/>
    <property type="match status" value="1"/>
</dbReference>
<evidence type="ECO:0000313" key="4">
    <source>
        <dbReference type="Proteomes" id="UP001154265"/>
    </source>
</evidence>
<accession>A0ABT6EZ32</accession>
<reference evidence="3" key="1">
    <citation type="journal article" date="2022" name="Genome Biol. Evol.">
        <title>A New Gene Family Diagnostic for Intracellular Biomineralization of Amorphous Ca Carbonates by Cyanobacteria.</title>
        <authorList>
            <person name="Benzerara K."/>
            <person name="Duprat E."/>
            <person name="Bitard-Feildel T."/>
            <person name="Caumes G."/>
            <person name="Cassier-Chauvat C."/>
            <person name="Chauvat F."/>
            <person name="Dezi M."/>
            <person name="Diop S.I."/>
            <person name="Gaschignard G."/>
            <person name="Gorgen S."/>
            <person name="Gugger M."/>
            <person name="Lopez-Garcia P."/>
            <person name="Millet M."/>
            <person name="Skouri-Panet F."/>
            <person name="Moreira D."/>
            <person name="Callebaut I."/>
        </authorList>
    </citation>
    <scope>NUCLEOTIDE SEQUENCE</scope>
    <source>
        <strain evidence="3">G9</strain>
    </source>
</reference>
<evidence type="ECO:0000256" key="2">
    <source>
        <dbReference type="SAM" id="Phobius"/>
    </source>
</evidence>
<protein>
    <submittedName>
        <fullName evidence="3">DUF502 domain-containing protein</fullName>
    </submittedName>
</protein>
<comment type="caution">
    <text evidence="3">The sequence shown here is derived from an EMBL/GenBank/DDBJ whole genome shotgun (WGS) entry which is preliminary data.</text>
</comment>
<feature type="region of interest" description="Disordered" evidence="1">
    <location>
        <begin position="214"/>
        <end position="247"/>
    </location>
</feature>
<evidence type="ECO:0000313" key="3">
    <source>
        <dbReference type="EMBL" id="MDG2990861.1"/>
    </source>
</evidence>
<keyword evidence="4" id="KW-1185">Reference proteome</keyword>
<keyword evidence="2" id="KW-0812">Transmembrane</keyword>
<dbReference type="PANTHER" id="PTHR31876">
    <property type="entry name" value="COV-LIKE PROTEIN 1"/>
    <property type="match status" value="1"/>
</dbReference>
<keyword evidence="2" id="KW-1133">Transmembrane helix</keyword>
<evidence type="ECO:0000256" key="1">
    <source>
        <dbReference type="SAM" id="MobiDB-lite"/>
    </source>
</evidence>
<dbReference type="PANTHER" id="PTHR31876:SF26">
    <property type="entry name" value="PROTEIN LIKE COV 2"/>
    <property type="match status" value="1"/>
</dbReference>
<dbReference type="RefSeq" id="WP_277866754.1">
    <property type="nucleotide sequence ID" value="NZ_JAKKUT010000002.1"/>
</dbReference>
<organism evidence="3 4">
    <name type="scientific">Candidatus Synechococcus calcipolaris G9</name>
    <dbReference type="NCBI Taxonomy" id="1497997"/>
    <lineage>
        <taxon>Bacteria</taxon>
        <taxon>Bacillati</taxon>
        <taxon>Cyanobacteriota</taxon>
        <taxon>Cyanophyceae</taxon>
        <taxon>Synechococcales</taxon>
        <taxon>Synechococcaceae</taxon>
        <taxon>Synechococcus</taxon>
    </lineage>
</organism>
<feature type="transmembrane region" description="Helical" evidence="2">
    <location>
        <begin position="61"/>
        <end position="82"/>
    </location>
</feature>
<dbReference type="EMBL" id="JAKKUT010000002">
    <property type="protein sequence ID" value="MDG2990861.1"/>
    <property type="molecule type" value="Genomic_DNA"/>
</dbReference>
<keyword evidence="2" id="KW-0472">Membrane</keyword>
<gene>
    <name evidence="3" type="ORF">L3556_07965</name>
</gene>
<dbReference type="InterPro" id="IPR007462">
    <property type="entry name" value="COV1-like"/>
</dbReference>
<name>A0ABT6EZ32_9SYNE</name>
<feature type="transmembrane region" description="Helical" evidence="2">
    <location>
        <begin position="12"/>
        <end position="41"/>
    </location>
</feature>
<dbReference type="Proteomes" id="UP001154265">
    <property type="component" value="Unassembled WGS sequence"/>
</dbReference>
<proteinExistence type="predicted"/>
<reference evidence="3" key="2">
    <citation type="submission" date="2022-01" db="EMBL/GenBank/DDBJ databases">
        <authorList>
            <person name="Zivanovic Y."/>
            <person name="Moreira D."/>
            <person name="Lopez-Garcia P."/>
        </authorList>
    </citation>
    <scope>NUCLEOTIDE SEQUENCE</scope>
    <source>
        <strain evidence="3">G9</strain>
    </source>
</reference>